<evidence type="ECO:0000259" key="11">
    <source>
        <dbReference type="PROSITE" id="PS50990"/>
    </source>
</evidence>
<feature type="transmembrane region" description="Helical" evidence="8">
    <location>
        <begin position="195"/>
        <end position="215"/>
    </location>
</feature>
<proteinExistence type="predicted"/>
<reference evidence="12 15" key="1">
    <citation type="submission" date="2021-06" db="EMBL/GenBank/DDBJ databases">
        <title>Collection of gut derived symbiotic bacterial strains cultured from healthy donors.</title>
        <authorList>
            <person name="Lin H."/>
            <person name="Littmann E."/>
            <person name="Pamer E.G."/>
        </authorList>
    </citation>
    <scope>NUCLEOTIDE SEQUENCE</scope>
    <source>
        <strain evidence="13 15">MSK.21.70</strain>
        <strain evidence="12">MSK.21.82</strain>
    </source>
</reference>
<keyword evidence="3" id="KW-0645">Protease</keyword>
<dbReference type="GO" id="GO:0008234">
    <property type="term" value="F:cysteine-type peptidase activity"/>
    <property type="evidence" value="ECO:0007669"/>
    <property type="project" value="UniProtKB-KW"/>
</dbReference>
<evidence type="ECO:0000256" key="3">
    <source>
        <dbReference type="ARBA" id="ARBA00022807"/>
    </source>
</evidence>
<dbReference type="PANTHER" id="PTHR24221">
    <property type="entry name" value="ATP-BINDING CASSETTE SUB-FAMILY B"/>
    <property type="match status" value="1"/>
</dbReference>
<organism evidence="12 14">
    <name type="scientific">Catenibacterium mitsuokai</name>
    <dbReference type="NCBI Taxonomy" id="100886"/>
    <lineage>
        <taxon>Bacteria</taxon>
        <taxon>Bacillati</taxon>
        <taxon>Bacillota</taxon>
        <taxon>Erysipelotrichia</taxon>
        <taxon>Erysipelotrichales</taxon>
        <taxon>Coprobacillaceae</taxon>
        <taxon>Catenibacterium</taxon>
    </lineage>
</organism>
<evidence type="ECO:0000256" key="7">
    <source>
        <dbReference type="ARBA" id="ARBA00043264"/>
    </source>
</evidence>
<dbReference type="GO" id="GO:0005524">
    <property type="term" value="F:ATP binding"/>
    <property type="evidence" value="ECO:0007669"/>
    <property type="project" value="UniProtKB-KW"/>
</dbReference>
<protein>
    <submittedName>
        <fullName evidence="12">ATP-binding cassette domain-containing protein</fullName>
    </submittedName>
</protein>
<evidence type="ECO:0000313" key="15">
    <source>
        <dbReference type="Proteomes" id="UP001197492"/>
    </source>
</evidence>
<evidence type="ECO:0000259" key="10">
    <source>
        <dbReference type="PROSITE" id="PS50929"/>
    </source>
</evidence>
<dbReference type="SMART" id="SM00382">
    <property type="entry name" value="AAA"/>
    <property type="match status" value="1"/>
</dbReference>
<evidence type="ECO:0000256" key="2">
    <source>
        <dbReference type="ARBA" id="ARBA00022692"/>
    </source>
</evidence>
<gene>
    <name evidence="12" type="ORF">KSV97_02450</name>
    <name evidence="13" type="ORF">KSW06_02805</name>
</gene>
<dbReference type="EMBL" id="JAHOEF010000009">
    <property type="protein sequence ID" value="MBV3382103.1"/>
    <property type="molecule type" value="Genomic_DNA"/>
</dbReference>
<evidence type="ECO:0000256" key="6">
    <source>
        <dbReference type="ARBA" id="ARBA00023136"/>
    </source>
</evidence>
<keyword evidence="7" id="KW-0080">Bacteriocin transport</keyword>
<dbReference type="GO" id="GO:0015031">
    <property type="term" value="P:protein transport"/>
    <property type="evidence" value="ECO:0007669"/>
    <property type="project" value="UniProtKB-KW"/>
</dbReference>
<name>A0AAW4MU06_9FIRM</name>
<keyword evidence="2 8" id="KW-0812">Transmembrane</keyword>
<feature type="transmembrane region" description="Helical" evidence="8">
    <location>
        <begin position="164"/>
        <end position="183"/>
    </location>
</feature>
<dbReference type="RefSeq" id="WP_217747136.1">
    <property type="nucleotide sequence ID" value="NZ_JAHOEB010000009.1"/>
</dbReference>
<comment type="subcellular location">
    <subcellularLocation>
        <location evidence="1">Membrane</location>
        <topology evidence="1">Multi-pass membrane protein</topology>
    </subcellularLocation>
</comment>
<evidence type="ECO:0000313" key="13">
    <source>
        <dbReference type="EMBL" id="MBV3392195.1"/>
    </source>
</evidence>
<feature type="domain" description="Peptidase C39" evidence="11">
    <location>
        <begin position="9"/>
        <end position="132"/>
    </location>
</feature>
<feature type="transmembrane region" description="Helical" evidence="8">
    <location>
        <begin position="294"/>
        <end position="311"/>
    </location>
</feature>
<keyword evidence="5 8" id="KW-1133">Transmembrane helix</keyword>
<dbReference type="EMBL" id="JAHOEL010000011">
    <property type="protein sequence ID" value="MBV3392195.1"/>
    <property type="molecule type" value="Genomic_DNA"/>
</dbReference>
<keyword evidence="6 8" id="KW-0472">Membrane</keyword>
<feature type="transmembrane region" description="Helical" evidence="8">
    <location>
        <begin position="413"/>
        <end position="435"/>
    </location>
</feature>
<dbReference type="Proteomes" id="UP001197492">
    <property type="component" value="Unassembled WGS sequence"/>
</dbReference>
<dbReference type="GO" id="GO:0034040">
    <property type="term" value="F:ATPase-coupled lipid transmembrane transporter activity"/>
    <property type="evidence" value="ECO:0007669"/>
    <property type="project" value="TreeGrafter"/>
</dbReference>
<keyword evidence="3" id="KW-0378">Hydrolase</keyword>
<comment type="caution">
    <text evidence="12">The sequence shown here is derived from an EMBL/GenBank/DDBJ whole genome shotgun (WGS) entry which is preliminary data.</text>
</comment>
<evidence type="ECO:0000259" key="9">
    <source>
        <dbReference type="PROSITE" id="PS50893"/>
    </source>
</evidence>
<feature type="transmembrane region" description="Helical" evidence="8">
    <location>
        <begin position="384"/>
        <end position="401"/>
    </location>
</feature>
<keyword evidence="4" id="KW-0653">Protein transport</keyword>
<dbReference type="Pfam" id="PF03412">
    <property type="entry name" value="Peptidase_C39"/>
    <property type="match status" value="1"/>
</dbReference>
<sequence length="672" mass="77741">MRKYPIYLQDDEVSCGVYCIKMILKYYDIEEDTLNIKRKARIDHTGTTIKGLVETLKSYAIEAKAYHASLKDIEEHITLPCILHTIEDGIGHFVVLYEIKGDTYIIGDPAHGIVVYDQEELTSIYTENVVSITHIGRYFEYENKTFKQFLKEIKKLYHKDIRKLGSYTFFITLFSYVLSLIYASLIDYMKVKTPIVVLMIVSGAYFIIGLIKIGIEKTKEKKSILLTRAFDKEFVYTSISQVMDHKGDTGTLHPQIMDLYQLSEFCIAYFSIFYVDLVSIVLELLGLLLISTQLSLVLIIVLVILGIFVYFKSKHFIELYKDYIAAHIESEHALIDYLDQREIGKRYYGKHQWLKRYEHYYENEANHKQDQEEFSLTLSTGMHMIQILGEALILFVGLFLYHNKSITMGELILFYMVYNMILIPLIHLCTTLVEYSQSTVLYEKYKELTTPVVQGKLLVEEPIHTIYMNNVSYAYGFHEPVLNHLDLEINHSFFIFGDNGSGKSTLAYLLEGNDPHYRGEILMNNKPLKDINQDSLKKHIILVEEHESFIPGSIKEVLNCEDEERILHVLLSLTGERLIELGDSPITSQGLPLSLGEQQILSLARALLCDGDIYILDEALSHLSFERKEIIIQTLFETYQEKLFVVISHDKKIMNMGYDYVIMEKGKIIEKG</sequence>
<dbReference type="GO" id="GO:0006508">
    <property type="term" value="P:proteolysis"/>
    <property type="evidence" value="ECO:0007669"/>
    <property type="project" value="InterPro"/>
</dbReference>
<dbReference type="GO" id="GO:0016887">
    <property type="term" value="F:ATP hydrolysis activity"/>
    <property type="evidence" value="ECO:0007669"/>
    <property type="project" value="InterPro"/>
</dbReference>
<dbReference type="GO" id="GO:0140359">
    <property type="term" value="F:ABC-type transporter activity"/>
    <property type="evidence" value="ECO:0007669"/>
    <property type="project" value="InterPro"/>
</dbReference>
<feature type="domain" description="ABC transporter" evidence="9">
    <location>
        <begin position="466"/>
        <end position="672"/>
    </location>
</feature>
<keyword evidence="3" id="KW-0788">Thiol protease</keyword>
<evidence type="ECO:0000313" key="12">
    <source>
        <dbReference type="EMBL" id="MBV3382103.1"/>
    </source>
</evidence>
<feature type="transmembrane region" description="Helical" evidence="8">
    <location>
        <begin position="266"/>
        <end position="288"/>
    </location>
</feature>
<dbReference type="InterPro" id="IPR003593">
    <property type="entry name" value="AAA+_ATPase"/>
</dbReference>
<evidence type="ECO:0000256" key="4">
    <source>
        <dbReference type="ARBA" id="ARBA00022927"/>
    </source>
</evidence>
<evidence type="ECO:0000313" key="14">
    <source>
        <dbReference type="Proteomes" id="UP001196408"/>
    </source>
</evidence>
<accession>A0AAW4MU06</accession>
<dbReference type="Pfam" id="PF00664">
    <property type="entry name" value="ABC_membrane"/>
    <property type="match status" value="1"/>
</dbReference>
<dbReference type="PROSITE" id="PS50929">
    <property type="entry name" value="ABC_TM1F"/>
    <property type="match status" value="1"/>
</dbReference>
<dbReference type="InterPro" id="IPR039421">
    <property type="entry name" value="Type_1_exporter"/>
</dbReference>
<keyword evidence="12" id="KW-0547">Nucleotide-binding</keyword>
<keyword evidence="15" id="KW-1185">Reference proteome</keyword>
<dbReference type="PANTHER" id="PTHR24221:SF654">
    <property type="entry name" value="ATP-BINDING CASSETTE SUB-FAMILY B MEMBER 6"/>
    <property type="match status" value="1"/>
</dbReference>
<evidence type="ECO:0000256" key="1">
    <source>
        <dbReference type="ARBA" id="ARBA00004141"/>
    </source>
</evidence>
<dbReference type="PROSITE" id="PS50990">
    <property type="entry name" value="PEPTIDASE_C39"/>
    <property type="match status" value="1"/>
</dbReference>
<feature type="domain" description="ABC transmembrane type-1" evidence="10">
    <location>
        <begin position="168"/>
        <end position="437"/>
    </location>
</feature>
<evidence type="ECO:0000256" key="5">
    <source>
        <dbReference type="ARBA" id="ARBA00022989"/>
    </source>
</evidence>
<dbReference type="Proteomes" id="UP001196408">
    <property type="component" value="Unassembled WGS sequence"/>
</dbReference>
<dbReference type="InterPro" id="IPR011527">
    <property type="entry name" value="ABC1_TM_dom"/>
</dbReference>
<dbReference type="AlphaFoldDB" id="A0AAW4MU06"/>
<dbReference type="InterPro" id="IPR005074">
    <property type="entry name" value="Peptidase_C39"/>
</dbReference>
<evidence type="ECO:0000256" key="8">
    <source>
        <dbReference type="SAM" id="Phobius"/>
    </source>
</evidence>
<keyword evidence="4" id="KW-0813">Transport</keyword>
<dbReference type="PROSITE" id="PS50893">
    <property type="entry name" value="ABC_TRANSPORTER_2"/>
    <property type="match status" value="1"/>
</dbReference>
<dbReference type="GO" id="GO:0016020">
    <property type="term" value="C:membrane"/>
    <property type="evidence" value="ECO:0007669"/>
    <property type="project" value="UniProtKB-SubCell"/>
</dbReference>
<dbReference type="InterPro" id="IPR003439">
    <property type="entry name" value="ABC_transporter-like_ATP-bd"/>
</dbReference>
<dbReference type="Pfam" id="PF00005">
    <property type="entry name" value="ABC_tran"/>
    <property type="match status" value="1"/>
</dbReference>
<dbReference type="GO" id="GO:0043213">
    <property type="term" value="P:bacteriocin transport"/>
    <property type="evidence" value="ECO:0007669"/>
    <property type="project" value="UniProtKB-KW"/>
</dbReference>
<keyword evidence="12" id="KW-0067">ATP-binding</keyword>